<dbReference type="AlphaFoldDB" id="A0A6M3LR62"/>
<proteinExistence type="predicted"/>
<evidence type="ECO:0000313" key="1">
    <source>
        <dbReference type="EMBL" id="QJA96022.1"/>
    </source>
</evidence>
<sequence length="121" mass="12578">MGKSMLGNVKLMNAQALGKAATGYSSSLIFDVAAGDATVLLSSTAGSITVTQQASIDNITWYDPVNTSGVAVGAVAAAFTVSTGTYISYTVVLAPYIRFKVVEGNVAATAITLNLIYRYER</sequence>
<gene>
    <name evidence="1" type="ORF">MM415B05000_0009</name>
</gene>
<accession>A0A6M3LR62</accession>
<organism evidence="1">
    <name type="scientific">viral metagenome</name>
    <dbReference type="NCBI Taxonomy" id="1070528"/>
    <lineage>
        <taxon>unclassified sequences</taxon>
        <taxon>metagenomes</taxon>
        <taxon>organismal metagenomes</taxon>
    </lineage>
</organism>
<dbReference type="EMBL" id="MT143363">
    <property type="protein sequence ID" value="QJA96022.1"/>
    <property type="molecule type" value="Genomic_DNA"/>
</dbReference>
<protein>
    <submittedName>
        <fullName evidence="1">Uncharacterized protein</fullName>
    </submittedName>
</protein>
<name>A0A6M3LR62_9ZZZZ</name>
<reference evidence="1" key="1">
    <citation type="submission" date="2020-03" db="EMBL/GenBank/DDBJ databases">
        <title>The deep terrestrial virosphere.</title>
        <authorList>
            <person name="Holmfeldt K."/>
            <person name="Nilsson E."/>
            <person name="Simone D."/>
            <person name="Lopez-Fernandez M."/>
            <person name="Wu X."/>
            <person name="de Brujin I."/>
            <person name="Lundin D."/>
            <person name="Andersson A."/>
            <person name="Bertilsson S."/>
            <person name="Dopson M."/>
        </authorList>
    </citation>
    <scope>NUCLEOTIDE SEQUENCE</scope>
    <source>
        <strain evidence="1">MM415B05000</strain>
    </source>
</reference>